<dbReference type="Proteomes" id="UP000242188">
    <property type="component" value="Unassembled WGS sequence"/>
</dbReference>
<evidence type="ECO:0000256" key="1">
    <source>
        <dbReference type="SAM" id="Phobius"/>
    </source>
</evidence>
<keyword evidence="1" id="KW-0472">Membrane</keyword>
<protein>
    <submittedName>
        <fullName evidence="2">Uncharacterized protein</fullName>
    </submittedName>
</protein>
<organism evidence="2 3">
    <name type="scientific">Mizuhopecten yessoensis</name>
    <name type="common">Japanese scallop</name>
    <name type="synonym">Patinopecten yessoensis</name>
    <dbReference type="NCBI Taxonomy" id="6573"/>
    <lineage>
        <taxon>Eukaryota</taxon>
        <taxon>Metazoa</taxon>
        <taxon>Spiralia</taxon>
        <taxon>Lophotrochozoa</taxon>
        <taxon>Mollusca</taxon>
        <taxon>Bivalvia</taxon>
        <taxon>Autobranchia</taxon>
        <taxon>Pteriomorphia</taxon>
        <taxon>Pectinida</taxon>
        <taxon>Pectinoidea</taxon>
        <taxon>Pectinidae</taxon>
        <taxon>Mizuhopecten</taxon>
    </lineage>
</organism>
<feature type="transmembrane region" description="Helical" evidence="1">
    <location>
        <begin position="56"/>
        <end position="76"/>
    </location>
</feature>
<sequence length="79" mass="8761">MATTRPEFQTQVVFTVSRDSVRDSVAVDNEQAGVYGSHVKKLQDIEPLSSKEKMKAVFLFAFPVVFFVIAVILTALNTP</sequence>
<dbReference type="AlphaFoldDB" id="A0A210QTH6"/>
<dbReference type="EMBL" id="NEDP02001991">
    <property type="protein sequence ID" value="OWF52041.1"/>
    <property type="molecule type" value="Genomic_DNA"/>
</dbReference>
<name>A0A210QTH6_MIZYE</name>
<proteinExistence type="predicted"/>
<keyword evidence="1" id="KW-1133">Transmembrane helix</keyword>
<reference evidence="2 3" key="1">
    <citation type="journal article" date="2017" name="Nat. Ecol. Evol.">
        <title>Scallop genome provides insights into evolution of bilaterian karyotype and development.</title>
        <authorList>
            <person name="Wang S."/>
            <person name="Zhang J."/>
            <person name="Jiao W."/>
            <person name="Li J."/>
            <person name="Xun X."/>
            <person name="Sun Y."/>
            <person name="Guo X."/>
            <person name="Huan P."/>
            <person name="Dong B."/>
            <person name="Zhang L."/>
            <person name="Hu X."/>
            <person name="Sun X."/>
            <person name="Wang J."/>
            <person name="Zhao C."/>
            <person name="Wang Y."/>
            <person name="Wang D."/>
            <person name="Huang X."/>
            <person name="Wang R."/>
            <person name="Lv J."/>
            <person name="Li Y."/>
            <person name="Zhang Z."/>
            <person name="Liu B."/>
            <person name="Lu W."/>
            <person name="Hui Y."/>
            <person name="Liang J."/>
            <person name="Zhou Z."/>
            <person name="Hou R."/>
            <person name="Li X."/>
            <person name="Liu Y."/>
            <person name="Li H."/>
            <person name="Ning X."/>
            <person name="Lin Y."/>
            <person name="Zhao L."/>
            <person name="Xing Q."/>
            <person name="Dou J."/>
            <person name="Li Y."/>
            <person name="Mao J."/>
            <person name="Guo H."/>
            <person name="Dou H."/>
            <person name="Li T."/>
            <person name="Mu C."/>
            <person name="Jiang W."/>
            <person name="Fu Q."/>
            <person name="Fu X."/>
            <person name="Miao Y."/>
            <person name="Liu J."/>
            <person name="Yu Q."/>
            <person name="Li R."/>
            <person name="Liao H."/>
            <person name="Li X."/>
            <person name="Kong Y."/>
            <person name="Jiang Z."/>
            <person name="Chourrout D."/>
            <person name="Li R."/>
            <person name="Bao Z."/>
        </authorList>
    </citation>
    <scope>NUCLEOTIDE SEQUENCE [LARGE SCALE GENOMIC DNA]</scope>
    <source>
        <strain evidence="2 3">PY_sf001</strain>
    </source>
</reference>
<keyword evidence="1" id="KW-0812">Transmembrane</keyword>
<evidence type="ECO:0000313" key="2">
    <source>
        <dbReference type="EMBL" id="OWF52041.1"/>
    </source>
</evidence>
<accession>A0A210QTH6</accession>
<evidence type="ECO:0000313" key="3">
    <source>
        <dbReference type="Proteomes" id="UP000242188"/>
    </source>
</evidence>
<keyword evidence="3" id="KW-1185">Reference proteome</keyword>
<comment type="caution">
    <text evidence="2">The sequence shown here is derived from an EMBL/GenBank/DDBJ whole genome shotgun (WGS) entry which is preliminary data.</text>
</comment>
<gene>
    <name evidence="2" type="ORF">KP79_PYT20636</name>
</gene>